<dbReference type="PANTHER" id="PTHR35807">
    <property type="entry name" value="TRANSCRIPTIONAL REGULATOR REDD-RELATED"/>
    <property type="match status" value="1"/>
</dbReference>
<evidence type="ECO:0000256" key="1">
    <source>
        <dbReference type="SAM" id="Phobius"/>
    </source>
</evidence>
<keyword evidence="3" id="KW-0238">DNA-binding</keyword>
<dbReference type="AlphaFoldDB" id="X5DNC1"/>
<dbReference type="Proteomes" id="UP000023772">
    <property type="component" value="Chromosome"/>
</dbReference>
<dbReference type="Proteomes" id="UP000181981">
    <property type="component" value="Unassembled WGS sequence"/>
</dbReference>
<keyword evidence="1" id="KW-0472">Membrane</keyword>
<dbReference type="InterPro" id="IPR015915">
    <property type="entry name" value="Kelch-typ_b-propeller"/>
</dbReference>
<evidence type="ECO:0000313" key="3">
    <source>
        <dbReference type="EMBL" id="SET03966.1"/>
    </source>
</evidence>
<dbReference type="eggNOG" id="COG3947">
    <property type="taxonomic scope" value="Bacteria"/>
</dbReference>
<dbReference type="SUPFAM" id="SSF117281">
    <property type="entry name" value="Kelch motif"/>
    <property type="match status" value="1"/>
</dbReference>
<dbReference type="HOGENOM" id="CLU_016800_0_0_10"/>
<evidence type="ECO:0000313" key="5">
    <source>
        <dbReference type="Proteomes" id="UP000181981"/>
    </source>
</evidence>
<proteinExistence type="predicted"/>
<accession>X5DNC1</accession>
<name>X5DNC1_9BACT</name>
<keyword evidence="4" id="KW-1185">Reference proteome</keyword>
<dbReference type="EMBL" id="CP007451">
    <property type="protein sequence ID" value="AHW62117.1"/>
    <property type="molecule type" value="Genomic_DNA"/>
</dbReference>
<dbReference type="KEGG" id="dori:FH5T_15610"/>
<keyword evidence="1" id="KW-1133">Transmembrane helix</keyword>
<dbReference type="GO" id="GO:0003677">
    <property type="term" value="F:DNA binding"/>
    <property type="evidence" value="ECO:0007669"/>
    <property type="project" value="UniProtKB-KW"/>
</dbReference>
<dbReference type="GO" id="GO:0006355">
    <property type="term" value="P:regulation of DNA-templated transcription"/>
    <property type="evidence" value="ECO:0007669"/>
    <property type="project" value="TreeGrafter"/>
</dbReference>
<organism evidence="3 5">
    <name type="scientific">Draconibacterium orientale</name>
    <dbReference type="NCBI Taxonomy" id="1168034"/>
    <lineage>
        <taxon>Bacteria</taxon>
        <taxon>Pseudomonadati</taxon>
        <taxon>Bacteroidota</taxon>
        <taxon>Bacteroidia</taxon>
        <taxon>Marinilabiliales</taxon>
        <taxon>Prolixibacteraceae</taxon>
        <taxon>Draconibacterium</taxon>
    </lineage>
</organism>
<keyword evidence="1" id="KW-0812">Transmembrane</keyword>
<reference evidence="2 4" key="1">
    <citation type="submission" date="2014-03" db="EMBL/GenBank/DDBJ databases">
        <title>Complete genome sequence of a deeply braunched marine Bacteroidia bacterium Draconibacterium orientale type strain FH5T.</title>
        <authorList>
            <person name="Li X."/>
            <person name="Wang X."/>
            <person name="Xie Z."/>
            <person name="Du Z."/>
            <person name="Chen G."/>
        </authorList>
    </citation>
    <scope>NUCLEOTIDE SEQUENCE [LARGE SCALE GENOMIC DNA]</scope>
    <source>
        <strain evidence="2 4">FH5</strain>
    </source>
</reference>
<dbReference type="OrthoDB" id="1110630at2"/>
<sequence length="854" mass="98179">MIDVKLLVCVNVIFLLLATKIFAQNELNSGLYFASSEVVQDQRTSLNLTPEEAIKLADGFKLDFDIQLRLGDGYYGYVFRIFANSTENFDFIVNYASENENLSLVFKEKILCSFRWEDVPDFDYNKWFHVTFQLNSEQQDVEIGINGISKKASIDFDEEDRFDILFGISKATPFQSTDVCPMTIKNIQLYDRNEKMVRNWLLSKHIFNETYDEIEGAVAVVDNPKWLIDAHLSWEEVNHLKLNAFYGAVSNENTEELFFVDQDYILRYNLNTSEIDSILYKAGSPYRQLNEKHVVYNAYTNEIWSYNLDQPGVSKFSFSSQEWSDDPVQMAESNFGHHNKIISPVDSSLVAILGYGLYRYNSTVFNYDPVNNSWEKFDRSNQIEPRYLAATGLLNDDTLLVFGGYGSKTGRQELTPGAYNDLYSLDLHTLQFSKMMDYEVPEIPFVPAESLIIDDDSTSFYTLVFDNSKYSSTIKLAKFGIYESTQFIYPDSIVFDFQDTDSWSYLYLNKKLRKLFAVTTNKSDVKIYSMAYPPLVPDDVFQKVKAKRQKSAGKNGSPMLLLALALSVMIIVLAYFYDKRKRKVVVNDEGNSEPVSYEKQMYRKPEKVKKSSVLFLGGFQIYSESGVDITSDFSPMLKQLFLIIFLNTIHRGKGISSKKLDETLWFDKTEKSARNNRNVNISKLRNAIEEVGGLEIVYENSYWKLKMSSNIYCDYLHVLRITTKSDDEHLDLKDIATLYGLLDKGELLPNLEIDWIDSYKAQYTNSVVDFLVKLLSRKELQDDKKTLLHIADNIFSLDSLNEDALIVKCKILHKDGKGSVALNAYNSFCKEYQNLLNSQYPASFKDVLTGDTDS</sequence>
<evidence type="ECO:0000313" key="4">
    <source>
        <dbReference type="Proteomes" id="UP000023772"/>
    </source>
</evidence>
<dbReference type="Gene3D" id="2.120.10.80">
    <property type="entry name" value="Kelch-type beta propeller"/>
    <property type="match status" value="1"/>
</dbReference>
<protein>
    <submittedName>
        <fullName evidence="3">DNA-binding transcriptional activator of the SARP family</fullName>
    </submittedName>
</protein>
<evidence type="ECO:0000313" key="2">
    <source>
        <dbReference type="EMBL" id="AHW62117.1"/>
    </source>
</evidence>
<reference evidence="3 5" key="2">
    <citation type="submission" date="2016-10" db="EMBL/GenBank/DDBJ databases">
        <authorList>
            <person name="de Groot N.N."/>
        </authorList>
    </citation>
    <scope>NUCLEOTIDE SEQUENCE [LARGE SCALE GENOMIC DNA]</scope>
    <source>
        <strain evidence="3 5">DSM 25947</strain>
    </source>
</reference>
<feature type="transmembrane region" description="Helical" evidence="1">
    <location>
        <begin position="559"/>
        <end position="577"/>
    </location>
</feature>
<dbReference type="PANTHER" id="PTHR35807:SF1">
    <property type="entry name" value="TRANSCRIPTIONAL REGULATOR REDD"/>
    <property type="match status" value="1"/>
</dbReference>
<dbReference type="EMBL" id="FOHT01000005">
    <property type="protein sequence ID" value="SET03966.1"/>
    <property type="molecule type" value="Genomic_DNA"/>
</dbReference>
<dbReference type="STRING" id="1168034.FH5T_15610"/>
<gene>
    <name evidence="2" type="ORF">FH5T_15610</name>
    <name evidence="3" type="ORF">SAMN05444285_10541</name>
</gene>
<dbReference type="InterPro" id="IPR051677">
    <property type="entry name" value="AfsR-DnrI-RedD_regulator"/>
</dbReference>